<evidence type="ECO:0000256" key="1">
    <source>
        <dbReference type="SAM" id="Phobius"/>
    </source>
</evidence>
<name>A0ABV2MGE6_9HYPH</name>
<feature type="transmembrane region" description="Helical" evidence="1">
    <location>
        <begin position="23"/>
        <end position="44"/>
    </location>
</feature>
<dbReference type="RefSeq" id="WP_246735384.1">
    <property type="nucleotide sequence ID" value="NZ_CP071606.1"/>
</dbReference>
<keyword evidence="1" id="KW-0472">Membrane</keyword>
<sequence length="146" mass="16714">MTGVNVAMARPAMFRRKRHLDVMLIWNVFAVSATAVIASLLYSLELDREVQTNQLGRNEYEYARAEVARRLFKASEQQHEERRRRPQAHRWPTLAIIAFLPLASIGLHARLGSPDMPSQPLQARLEDPGQNLAMLIVRTERQGDSR</sequence>
<keyword evidence="1" id="KW-1133">Transmembrane helix</keyword>
<dbReference type="Proteomes" id="UP001549077">
    <property type="component" value="Unassembled WGS sequence"/>
</dbReference>
<evidence type="ECO:0000313" key="2">
    <source>
        <dbReference type="EMBL" id="MET3755541.1"/>
    </source>
</evidence>
<evidence type="ECO:0000313" key="3">
    <source>
        <dbReference type="Proteomes" id="UP001549077"/>
    </source>
</evidence>
<keyword evidence="3" id="KW-1185">Reference proteome</keyword>
<dbReference type="NCBIfam" id="TIGR03142">
    <property type="entry name" value="cytochro_ccmI"/>
    <property type="match status" value="1"/>
</dbReference>
<accession>A0ABV2MGE6</accession>
<comment type="caution">
    <text evidence="2">The sequence shown here is derived from an EMBL/GenBank/DDBJ whole genome shotgun (WGS) entry which is preliminary data.</text>
</comment>
<feature type="transmembrane region" description="Helical" evidence="1">
    <location>
        <begin position="91"/>
        <end position="111"/>
    </location>
</feature>
<dbReference type="GeneID" id="91151621"/>
<keyword evidence="1" id="KW-0812">Transmembrane</keyword>
<dbReference type="InterPro" id="IPR017560">
    <property type="entry name" value="Cyt_c_biogenesis_CcmI"/>
</dbReference>
<dbReference type="EMBL" id="JBEPMY010000006">
    <property type="protein sequence ID" value="MET3755541.1"/>
    <property type="molecule type" value="Genomic_DNA"/>
</dbReference>
<organism evidence="2 3">
    <name type="scientific">Rhizobium binae</name>
    <dbReference type="NCBI Taxonomy" id="1138190"/>
    <lineage>
        <taxon>Bacteria</taxon>
        <taxon>Pseudomonadati</taxon>
        <taxon>Pseudomonadota</taxon>
        <taxon>Alphaproteobacteria</taxon>
        <taxon>Hyphomicrobiales</taxon>
        <taxon>Rhizobiaceae</taxon>
        <taxon>Rhizobium/Agrobacterium group</taxon>
        <taxon>Rhizobium</taxon>
    </lineage>
</organism>
<proteinExistence type="predicted"/>
<protein>
    <submittedName>
        <fullName evidence="2">Cytochrome c-type biogenesis protein CcmH/NrfG</fullName>
    </submittedName>
</protein>
<gene>
    <name evidence="2" type="ORF">ABID08_002912</name>
</gene>
<reference evidence="2 3" key="1">
    <citation type="submission" date="2024-06" db="EMBL/GenBank/DDBJ databases">
        <title>Genomic Encyclopedia of Type Strains, Phase IV (KMG-IV): sequencing the most valuable type-strain genomes for metagenomic binning, comparative biology and taxonomic classification.</title>
        <authorList>
            <person name="Goeker M."/>
        </authorList>
    </citation>
    <scope>NUCLEOTIDE SEQUENCE [LARGE SCALE GENOMIC DNA]</scope>
    <source>
        <strain evidence="2 3">DSM 29288</strain>
    </source>
</reference>